<dbReference type="GO" id="GO:0016301">
    <property type="term" value="F:kinase activity"/>
    <property type="evidence" value="ECO:0007669"/>
    <property type="project" value="UniProtKB-KW"/>
</dbReference>
<protein>
    <submittedName>
        <fullName evidence="7">Carbohydrate kinase</fullName>
        <ecNumber evidence="7">2.7.1.-</ecNumber>
    </submittedName>
</protein>
<feature type="domain" description="Carbohydrate kinase PfkB" evidence="6">
    <location>
        <begin position="5"/>
        <end position="301"/>
    </location>
</feature>
<dbReference type="PROSITE" id="PS00584">
    <property type="entry name" value="PFKB_KINASES_2"/>
    <property type="match status" value="1"/>
</dbReference>
<dbReference type="EC" id="2.7.1.-" evidence="7"/>
<dbReference type="InterPro" id="IPR002173">
    <property type="entry name" value="Carboh/pur_kinase_PfkB_CS"/>
</dbReference>
<evidence type="ECO:0000256" key="2">
    <source>
        <dbReference type="ARBA" id="ARBA00022679"/>
    </source>
</evidence>
<accession>A0ABV8TUY7</accession>
<dbReference type="EMBL" id="JBHSDK010000003">
    <property type="protein sequence ID" value="MFC4334211.1"/>
    <property type="molecule type" value="Genomic_DNA"/>
</dbReference>
<evidence type="ECO:0000256" key="1">
    <source>
        <dbReference type="ARBA" id="ARBA00010688"/>
    </source>
</evidence>
<dbReference type="SUPFAM" id="SSF53613">
    <property type="entry name" value="Ribokinase-like"/>
    <property type="match status" value="1"/>
</dbReference>
<dbReference type="InterPro" id="IPR011611">
    <property type="entry name" value="PfkB_dom"/>
</dbReference>
<reference evidence="8" key="1">
    <citation type="journal article" date="2019" name="Int. J. Syst. Evol. Microbiol.">
        <title>The Global Catalogue of Microorganisms (GCM) 10K type strain sequencing project: providing services to taxonomists for standard genome sequencing and annotation.</title>
        <authorList>
            <consortium name="The Broad Institute Genomics Platform"/>
            <consortium name="The Broad Institute Genome Sequencing Center for Infectious Disease"/>
            <person name="Wu L."/>
            <person name="Ma J."/>
        </authorList>
    </citation>
    <scope>NUCLEOTIDE SEQUENCE [LARGE SCALE GENOMIC DNA]</scope>
    <source>
        <strain evidence="8">IBRC-M 10908</strain>
    </source>
</reference>
<keyword evidence="5" id="KW-0067">ATP-binding</keyword>
<gene>
    <name evidence="7" type="ORF">ACFPET_03265</name>
</gene>
<dbReference type="InterPro" id="IPR029056">
    <property type="entry name" value="Ribokinase-like"/>
</dbReference>
<organism evidence="7 8">
    <name type="scientific">Salininema proteolyticum</name>
    <dbReference type="NCBI Taxonomy" id="1607685"/>
    <lineage>
        <taxon>Bacteria</taxon>
        <taxon>Bacillati</taxon>
        <taxon>Actinomycetota</taxon>
        <taxon>Actinomycetes</taxon>
        <taxon>Glycomycetales</taxon>
        <taxon>Glycomycetaceae</taxon>
        <taxon>Salininema</taxon>
    </lineage>
</organism>
<dbReference type="InterPro" id="IPR050306">
    <property type="entry name" value="PfkB_Carbo_kinase"/>
</dbReference>
<evidence type="ECO:0000256" key="5">
    <source>
        <dbReference type="ARBA" id="ARBA00022840"/>
    </source>
</evidence>
<comment type="caution">
    <text evidence="7">The sequence shown here is derived from an EMBL/GenBank/DDBJ whole genome shotgun (WGS) entry which is preliminary data.</text>
</comment>
<keyword evidence="3" id="KW-0547">Nucleotide-binding</keyword>
<dbReference type="RefSeq" id="WP_380617947.1">
    <property type="nucleotide sequence ID" value="NZ_JBHSDK010000003.1"/>
</dbReference>
<comment type="similarity">
    <text evidence="1">Belongs to the carbohydrate kinase PfkB family.</text>
</comment>
<evidence type="ECO:0000256" key="3">
    <source>
        <dbReference type="ARBA" id="ARBA00022741"/>
    </source>
</evidence>
<dbReference type="PANTHER" id="PTHR43085">
    <property type="entry name" value="HEXOKINASE FAMILY MEMBER"/>
    <property type="match status" value="1"/>
</dbReference>
<dbReference type="PANTHER" id="PTHR43085:SF1">
    <property type="entry name" value="PSEUDOURIDINE KINASE-RELATED"/>
    <property type="match status" value="1"/>
</dbReference>
<proteinExistence type="inferred from homology"/>
<evidence type="ECO:0000313" key="7">
    <source>
        <dbReference type="EMBL" id="MFC4334211.1"/>
    </source>
</evidence>
<keyword evidence="8" id="KW-1185">Reference proteome</keyword>
<dbReference type="Proteomes" id="UP001595823">
    <property type="component" value="Unassembled WGS sequence"/>
</dbReference>
<dbReference type="Pfam" id="PF00294">
    <property type="entry name" value="PfkB"/>
    <property type="match status" value="1"/>
</dbReference>
<keyword evidence="4 7" id="KW-0418">Kinase</keyword>
<dbReference type="PROSITE" id="PS00583">
    <property type="entry name" value="PFKB_KINASES_1"/>
    <property type="match status" value="1"/>
</dbReference>
<sequence length="316" mass="33522">MAADRILVAGEALIDIVVRPDGTTASHPGGSPANVALTLGRLGHRPTLLTSIGADAHGTAIRRWLDESHVRLANVPPATGRTSTARAELDANGSASYDFDLHWDLSLEQAGTALEGGDAPAFVHIGSIATVLEPGADAIADLYRRSRPTALLSFDPNARPAITTDRDRVLPRVEELVGLSDIVKVSDEDLSWYYPERDALASARQWAERCPGVLVLTRGSAGSTAFLNGEEIEVALARAEVADTIGAGDSYMGALIDAVGRVARDRSGLEAMTSDQWREAMEFAAEVAAVTVSRAGANPPWRKELAGDRKPEVDRG</sequence>
<dbReference type="Gene3D" id="3.40.1190.20">
    <property type="match status" value="1"/>
</dbReference>
<evidence type="ECO:0000313" key="8">
    <source>
        <dbReference type="Proteomes" id="UP001595823"/>
    </source>
</evidence>
<keyword evidence="2 7" id="KW-0808">Transferase</keyword>
<evidence type="ECO:0000256" key="4">
    <source>
        <dbReference type="ARBA" id="ARBA00022777"/>
    </source>
</evidence>
<name>A0ABV8TUY7_9ACTN</name>
<evidence type="ECO:0000259" key="6">
    <source>
        <dbReference type="Pfam" id="PF00294"/>
    </source>
</evidence>
<dbReference type="CDD" id="cd01167">
    <property type="entry name" value="bac_FRK"/>
    <property type="match status" value="1"/>
</dbReference>